<accession>A0A382CE61</accession>
<dbReference type="Gene3D" id="2.60.40.4070">
    <property type="match status" value="1"/>
</dbReference>
<gene>
    <name evidence="2" type="ORF">METZ01_LOCUS177174</name>
</gene>
<dbReference type="EMBL" id="UINC01034066">
    <property type="protein sequence ID" value="SVB24320.1"/>
    <property type="molecule type" value="Genomic_DNA"/>
</dbReference>
<dbReference type="Pfam" id="PF05935">
    <property type="entry name" value="Arylsulfotrans"/>
    <property type="match status" value="1"/>
</dbReference>
<dbReference type="PANTHER" id="PTHR35340">
    <property type="entry name" value="PQQ ENZYME REPEAT PROTEIN-RELATED"/>
    <property type="match status" value="1"/>
</dbReference>
<evidence type="ECO:0000259" key="1">
    <source>
        <dbReference type="Pfam" id="PF13860"/>
    </source>
</evidence>
<dbReference type="NCBIfam" id="TIGR04183">
    <property type="entry name" value="Por_Secre_tail"/>
    <property type="match status" value="1"/>
</dbReference>
<sequence length="558" mass="63801">MQSGIIDKYGNEIWNDGDAQFMSTHVNEFGNIYGLSLIDSPNNNGIKTNQDMEILWSAMDEAVDFHEFKQIPNGNYMGFIRVDTLGPIPSNNTMTQQFQALGYAADDSTQEFPWYAQLLVEWNENHEIVWSWDPFDHFTMADFDNHGSTWSEAFFNLKYDWTHTNSFYFDENESVIYASHRHLSRITKIDYPSGDVIWNMGLPEPYMDSGAEQICPELLFSFQHHIQLLNNGHLIFFDNGNISDQLFGYDNPISRVLEVNVIGNSTCEVIWEYVMPPTLFGTGSGSVQALDNGHYLIYTPGNGLGDPESTIMEVTPSQEVVWNYVSQENESWYRAYRIPSLRPDAFGVIVDRYRSLELAGNSVRGVILSDEHPSFSFKIHNESGYGQPYKYILNDSLSWFNDTTGVVIIDSGDYFEFLMEPETGNNSINSITINIIPVHHSDAQKFFNFMVYKVDGLLQAQSPEFPDNFLLHKPYPNPFNPATSIRYDLPEDELVRITVLDLAGRVVKTLVHEKQNTGAHTIVWNAVNDYHNPVSAGIYFLSIEVDNSYETQKMMFLK</sequence>
<dbReference type="Pfam" id="PF13860">
    <property type="entry name" value="FlgD_ig"/>
    <property type="match status" value="1"/>
</dbReference>
<dbReference type="InterPro" id="IPR053143">
    <property type="entry name" value="Arylsulfate_ST"/>
</dbReference>
<dbReference type="InterPro" id="IPR025965">
    <property type="entry name" value="FlgD/Vpr_Ig-like"/>
</dbReference>
<dbReference type="InterPro" id="IPR010262">
    <property type="entry name" value="Arylsulfotransferase_bact"/>
</dbReference>
<reference evidence="2" key="1">
    <citation type="submission" date="2018-05" db="EMBL/GenBank/DDBJ databases">
        <authorList>
            <person name="Lanie J.A."/>
            <person name="Ng W.-L."/>
            <person name="Kazmierczak K.M."/>
            <person name="Andrzejewski T.M."/>
            <person name="Davidsen T.M."/>
            <person name="Wayne K.J."/>
            <person name="Tettelin H."/>
            <person name="Glass J.I."/>
            <person name="Rusch D."/>
            <person name="Podicherti R."/>
            <person name="Tsui H.-C.T."/>
            <person name="Winkler M.E."/>
        </authorList>
    </citation>
    <scope>NUCLEOTIDE SEQUENCE</scope>
</reference>
<dbReference type="PANTHER" id="PTHR35340:SF5">
    <property type="entry name" value="ASST-DOMAIN-CONTAINING PROTEIN"/>
    <property type="match status" value="1"/>
</dbReference>
<proteinExistence type="predicted"/>
<protein>
    <recommendedName>
        <fullName evidence="1">FlgD/Vpr Ig-like domain-containing protein</fullName>
    </recommendedName>
</protein>
<dbReference type="AlphaFoldDB" id="A0A382CE61"/>
<evidence type="ECO:0000313" key="2">
    <source>
        <dbReference type="EMBL" id="SVB24320.1"/>
    </source>
</evidence>
<feature type="domain" description="FlgD/Vpr Ig-like" evidence="1">
    <location>
        <begin position="484"/>
        <end position="547"/>
    </location>
</feature>
<organism evidence="2">
    <name type="scientific">marine metagenome</name>
    <dbReference type="NCBI Taxonomy" id="408172"/>
    <lineage>
        <taxon>unclassified sequences</taxon>
        <taxon>metagenomes</taxon>
        <taxon>ecological metagenomes</taxon>
    </lineage>
</organism>
<name>A0A382CE61_9ZZZZ</name>
<dbReference type="GO" id="GO:0004062">
    <property type="term" value="F:aryl sulfotransferase activity"/>
    <property type="evidence" value="ECO:0007669"/>
    <property type="project" value="InterPro"/>
</dbReference>
<dbReference type="InterPro" id="IPR026444">
    <property type="entry name" value="Secre_tail"/>
</dbReference>